<gene>
    <name evidence="3" type="ORF">SAMN06264365_102371</name>
</gene>
<dbReference type="SUPFAM" id="SSF51735">
    <property type="entry name" value="NAD(P)-binding Rossmann-fold domains"/>
    <property type="match status" value="1"/>
</dbReference>
<evidence type="ECO:0000313" key="3">
    <source>
        <dbReference type="EMBL" id="SNR43880.1"/>
    </source>
</evidence>
<keyword evidence="2" id="KW-0560">Oxidoreductase</keyword>
<reference evidence="3 4" key="1">
    <citation type="submission" date="2017-06" db="EMBL/GenBank/DDBJ databases">
        <authorList>
            <person name="Kim H.J."/>
            <person name="Triplett B.A."/>
        </authorList>
    </citation>
    <scope>NUCLEOTIDE SEQUENCE [LARGE SCALE GENOMIC DNA]</scope>
    <source>
        <strain evidence="3 4">DSM 43151</strain>
    </source>
</reference>
<dbReference type="PANTHER" id="PTHR43943">
    <property type="entry name" value="DEHYDROGENASE/REDUCTASE (SDR FAMILY) MEMBER 4"/>
    <property type="match status" value="1"/>
</dbReference>
<dbReference type="Gene3D" id="3.40.50.720">
    <property type="entry name" value="NAD(P)-binding Rossmann-like Domain"/>
    <property type="match status" value="1"/>
</dbReference>
<dbReference type="AlphaFoldDB" id="A0A238WBF9"/>
<name>A0A238WBF9_9ACTN</name>
<dbReference type="InterPro" id="IPR002347">
    <property type="entry name" value="SDR_fam"/>
</dbReference>
<keyword evidence="4" id="KW-1185">Reference proteome</keyword>
<sequence>MMSHMDLGLADRVFILTGASRGLGFATAQALVADGARVVISSRDEEKVADAVAELGAGHAVGLTADLADPGTPRELVDLATERFGRLDGALISVGGPAPGTAGGMSDDQWRGAFETVFLGSVRAARTFAAALPEGGAIGLVLSTSVKTPLAGLGLSNGLRPGLAMVAKDMADEYGPRGIRVLGILPGRFMTDRNRELFQNTGDPATAAAEAAAAIPVRRIGEAPEFGRVAAFLLSPAAGYVTGCVVPVDGGAMRTL</sequence>
<dbReference type="GO" id="GO:0016491">
    <property type="term" value="F:oxidoreductase activity"/>
    <property type="evidence" value="ECO:0007669"/>
    <property type="project" value="UniProtKB-KW"/>
</dbReference>
<proteinExistence type="inferred from homology"/>
<dbReference type="EMBL" id="FZNR01000002">
    <property type="protein sequence ID" value="SNR43880.1"/>
    <property type="molecule type" value="Genomic_DNA"/>
</dbReference>
<dbReference type="Pfam" id="PF13561">
    <property type="entry name" value="adh_short_C2"/>
    <property type="match status" value="1"/>
</dbReference>
<evidence type="ECO:0000313" key="4">
    <source>
        <dbReference type="Proteomes" id="UP000198415"/>
    </source>
</evidence>
<organism evidence="3 4">
    <name type="scientific">Actinoplanes regularis</name>
    <dbReference type="NCBI Taxonomy" id="52697"/>
    <lineage>
        <taxon>Bacteria</taxon>
        <taxon>Bacillati</taxon>
        <taxon>Actinomycetota</taxon>
        <taxon>Actinomycetes</taxon>
        <taxon>Micromonosporales</taxon>
        <taxon>Micromonosporaceae</taxon>
        <taxon>Actinoplanes</taxon>
    </lineage>
</organism>
<accession>A0A238WBF9</accession>
<dbReference type="InterPro" id="IPR036291">
    <property type="entry name" value="NAD(P)-bd_dom_sf"/>
</dbReference>
<evidence type="ECO:0000256" key="2">
    <source>
        <dbReference type="ARBA" id="ARBA00023002"/>
    </source>
</evidence>
<comment type="similarity">
    <text evidence="1">Belongs to the short-chain dehydrogenases/reductases (SDR) family.</text>
</comment>
<evidence type="ECO:0000256" key="1">
    <source>
        <dbReference type="ARBA" id="ARBA00006484"/>
    </source>
</evidence>
<dbReference type="Proteomes" id="UP000198415">
    <property type="component" value="Unassembled WGS sequence"/>
</dbReference>
<dbReference type="PANTHER" id="PTHR43943:SF17">
    <property type="entry name" value="3-PHENYLPROPIONATE-DIHYDRODIOL_CINNAMIC ACID-DIHYDRODIOL DEHYDROGENASE"/>
    <property type="match status" value="1"/>
</dbReference>
<protein>
    <submittedName>
        <fullName evidence="3">3-oxoacyl-[acyl-carrier protein] reductase</fullName>
    </submittedName>
</protein>
<dbReference type="PRINTS" id="PR00081">
    <property type="entry name" value="GDHRDH"/>
</dbReference>